<accession>A0A7X9RZW4</accession>
<dbReference type="SUPFAM" id="SSF81901">
    <property type="entry name" value="HCP-like"/>
    <property type="match status" value="1"/>
</dbReference>
<name>A0A7X9RZW4_9BACT</name>
<feature type="chain" id="PRO_5031268181" description="Tetratricopeptide repeat protein" evidence="1">
    <location>
        <begin position="24"/>
        <end position="129"/>
    </location>
</feature>
<feature type="signal peptide" evidence="1">
    <location>
        <begin position="1"/>
        <end position="23"/>
    </location>
</feature>
<keyword evidence="3" id="KW-1185">Reference proteome</keyword>
<protein>
    <recommendedName>
        <fullName evidence="4">Tetratricopeptide repeat protein</fullName>
    </recommendedName>
</protein>
<comment type="caution">
    <text evidence="2">The sequence shown here is derived from an EMBL/GenBank/DDBJ whole genome shotgun (WGS) entry which is preliminary data.</text>
</comment>
<sequence>MKTLKYFFAFIFVALVSLNTTFATNTDNEDEITKLRASVENADKWSTYADAAERCIELKTNLSEAYVWLETAIQMAPNARNYELKGDYLKLNGAKDMAVEAYRQAILKGLNDDTFDIQNVQKKLLKLTR</sequence>
<dbReference type="InterPro" id="IPR011990">
    <property type="entry name" value="TPR-like_helical_dom_sf"/>
</dbReference>
<evidence type="ECO:0000313" key="3">
    <source>
        <dbReference type="Proteomes" id="UP000576082"/>
    </source>
</evidence>
<dbReference type="RefSeq" id="WP_169659900.1">
    <property type="nucleotide sequence ID" value="NZ_JABANE010000109.1"/>
</dbReference>
<dbReference type="EMBL" id="JABANE010000109">
    <property type="protein sequence ID" value="NME71692.1"/>
    <property type="molecule type" value="Genomic_DNA"/>
</dbReference>
<organism evidence="2 3">
    <name type="scientific">Flammeovirga aprica JL-4</name>
    <dbReference type="NCBI Taxonomy" id="694437"/>
    <lineage>
        <taxon>Bacteria</taxon>
        <taxon>Pseudomonadati</taxon>
        <taxon>Bacteroidota</taxon>
        <taxon>Cytophagia</taxon>
        <taxon>Cytophagales</taxon>
        <taxon>Flammeovirgaceae</taxon>
        <taxon>Flammeovirga</taxon>
    </lineage>
</organism>
<dbReference type="Gene3D" id="1.25.40.10">
    <property type="entry name" value="Tetratricopeptide repeat domain"/>
    <property type="match status" value="1"/>
</dbReference>
<dbReference type="Proteomes" id="UP000576082">
    <property type="component" value="Unassembled WGS sequence"/>
</dbReference>
<gene>
    <name evidence="2" type="ORF">HHU12_27250</name>
</gene>
<reference evidence="2 3" key="1">
    <citation type="submission" date="2020-04" db="EMBL/GenBank/DDBJ databases">
        <title>Flammeovirga sp. SR4, a novel species isolated from seawater.</title>
        <authorList>
            <person name="Wang X."/>
        </authorList>
    </citation>
    <scope>NUCLEOTIDE SEQUENCE [LARGE SCALE GENOMIC DNA]</scope>
    <source>
        <strain evidence="2 3">ATCC 23126</strain>
    </source>
</reference>
<evidence type="ECO:0008006" key="4">
    <source>
        <dbReference type="Google" id="ProtNLM"/>
    </source>
</evidence>
<keyword evidence="1" id="KW-0732">Signal</keyword>
<proteinExistence type="predicted"/>
<dbReference type="AlphaFoldDB" id="A0A7X9RZW4"/>
<evidence type="ECO:0000256" key="1">
    <source>
        <dbReference type="SAM" id="SignalP"/>
    </source>
</evidence>
<evidence type="ECO:0000313" key="2">
    <source>
        <dbReference type="EMBL" id="NME71692.1"/>
    </source>
</evidence>